<feature type="region of interest" description="Disordered" evidence="1">
    <location>
        <begin position="172"/>
        <end position="193"/>
    </location>
</feature>
<accession>A0ABS7QT01</accession>
<feature type="compositionally biased region" description="Pro residues" evidence="1">
    <location>
        <begin position="608"/>
        <end position="619"/>
    </location>
</feature>
<feature type="compositionally biased region" description="Low complexity" evidence="1">
    <location>
        <begin position="554"/>
        <end position="565"/>
    </location>
</feature>
<dbReference type="Proteomes" id="UP001198565">
    <property type="component" value="Unassembled WGS sequence"/>
</dbReference>
<feature type="region of interest" description="Disordered" evidence="1">
    <location>
        <begin position="892"/>
        <end position="940"/>
    </location>
</feature>
<gene>
    <name evidence="2" type="ORF">K7472_14470</name>
</gene>
<proteinExistence type="predicted"/>
<keyword evidence="3" id="KW-1185">Reference proteome</keyword>
<sequence length="940" mass="98318">MHRPAHERPPARGEFTDRLSARLARAALRGTGPALESRSIGNALLVHPRGFVDSRALTFAERLAADPQHTLVVLDLPASPQDAVRETLAKALDRRGRSFRLVPGRGDRGDVSRTAQWLADRLERMVLAPDGAVLPAAGGALFVPAHHGAGWLRYRPHVPTVPDARRFPTPHWEFSVPDRPRTTPGGGTLEPLPGGVWLRGEGDEASAAGHRGRLVDLLAGHPRLLAVVLGGPCESMLPLEEVAAFWRQLPGSARPLVRFVPYGPVAVPEGASLGQALADLLGQRVAVHPGLPVAGPHGEGTRIRTLPHDGGPGWQPYAEEFGFAPRAQTGGRPAAPVPLSVRPPVGDLAPLGPGVYRYASDAVLEIVQSGLWMRPPADPRDGHTVRAAPADPPSPVVLYDETDPAVTDRMRALAHELLRRLAPSFARDARVVPSGEAGRPLVDAIVRTAPGSPAARPAPLPTGSGTADGWLADGPAAGGRSPAPAPGEHGTWTDAPAAPPPTTSGPARPREPEPREPEGPQQPPHNAPLAAQPPVPDIAAPPKATPVPGPDLPAAPADDPATARAHNGPAAVPPPPQDRPPHEPPTPAAPPRPPTAPRIRLEASSPGPAAPAPGPTPRPPGRDGTGAADRPVSTTRADASPSPHLDRAPRAQPEPSRAADIAPSDQGLERERDWLRRGLGERYDTATGFVSRVLSEAPGLRGGAHHPGPDALTDLAAVHLYLAGATSAIDTAIRTGTPGPHVPLARCAANGLRRLPSHRGATLLRATLGARERAWYAEAADAGTPVVERSFLSAATTVRRGLPGTTDVLVWSLTARRTALVAPDIPDRVLFAPGTRFKVLRVTDGDRPAVLLREIHGSEAENGRPGGDPAAVDDIATTGLDRVHALWREIEQDPGRQAGEPLPDEHADVFRAAPGLLQDEPGGPHGPVRPAAPPQKGATS</sequence>
<comment type="caution">
    <text evidence="2">The sequence shown here is derived from an EMBL/GenBank/DDBJ whole genome shotgun (WGS) entry which is preliminary data.</text>
</comment>
<dbReference type="PRINTS" id="PR01217">
    <property type="entry name" value="PRICHEXTENSN"/>
</dbReference>
<feature type="compositionally biased region" description="Pro residues" evidence="1">
    <location>
        <begin position="543"/>
        <end position="553"/>
    </location>
</feature>
<evidence type="ECO:0000313" key="3">
    <source>
        <dbReference type="Proteomes" id="UP001198565"/>
    </source>
</evidence>
<evidence type="ECO:0000256" key="1">
    <source>
        <dbReference type="SAM" id="MobiDB-lite"/>
    </source>
</evidence>
<dbReference type="EMBL" id="JAINVZ010000008">
    <property type="protein sequence ID" value="MBY8886053.1"/>
    <property type="molecule type" value="Genomic_DNA"/>
</dbReference>
<name>A0ABS7QT01_9ACTN</name>
<feature type="compositionally biased region" description="Basic and acidic residues" evidence="1">
    <location>
        <begin position="508"/>
        <end position="518"/>
    </location>
</feature>
<evidence type="ECO:0000313" key="2">
    <source>
        <dbReference type="EMBL" id="MBY8886053.1"/>
    </source>
</evidence>
<feature type="compositionally biased region" description="Pro residues" evidence="1">
    <location>
        <begin position="571"/>
        <end position="596"/>
    </location>
</feature>
<organism evidence="2 3">
    <name type="scientific">Streptantibioticus parmotrematis</name>
    <dbReference type="NCBI Taxonomy" id="2873249"/>
    <lineage>
        <taxon>Bacteria</taxon>
        <taxon>Bacillati</taxon>
        <taxon>Actinomycetota</taxon>
        <taxon>Actinomycetes</taxon>
        <taxon>Kitasatosporales</taxon>
        <taxon>Streptomycetaceae</taxon>
        <taxon>Streptantibioticus</taxon>
    </lineage>
</organism>
<evidence type="ECO:0008006" key="4">
    <source>
        <dbReference type="Google" id="ProtNLM"/>
    </source>
</evidence>
<feature type="region of interest" description="Disordered" evidence="1">
    <location>
        <begin position="375"/>
        <end position="398"/>
    </location>
</feature>
<dbReference type="Gene3D" id="3.90.176.10">
    <property type="entry name" value="Toxin ADP-ribosyltransferase, Chain A, domain 1"/>
    <property type="match status" value="1"/>
</dbReference>
<reference evidence="2 3" key="1">
    <citation type="submission" date="2021-08" db="EMBL/GenBank/DDBJ databases">
        <title>Streptomyces sp. PTM05 isolated from lichen.</title>
        <authorList>
            <person name="Somphong A."/>
            <person name="Phongsopitanun W."/>
            <person name="Tanasupawat S."/>
        </authorList>
    </citation>
    <scope>NUCLEOTIDE SEQUENCE [LARGE SCALE GENOMIC DNA]</scope>
    <source>
        <strain evidence="2 3">Ptm05</strain>
    </source>
</reference>
<protein>
    <recommendedName>
        <fullName evidence="4">NAD(+)--protein-arginine ADP-ribosyltransferase</fullName>
    </recommendedName>
</protein>
<feature type="region of interest" description="Disordered" evidence="1">
    <location>
        <begin position="449"/>
        <end position="670"/>
    </location>
</feature>
<feature type="compositionally biased region" description="Pro residues" evidence="1">
    <location>
        <begin position="520"/>
        <end position="536"/>
    </location>
</feature>